<dbReference type="Proteomes" id="UP000705983">
    <property type="component" value="Unassembled WGS sequence"/>
</dbReference>
<evidence type="ECO:0000256" key="3">
    <source>
        <dbReference type="ARBA" id="ARBA00023125"/>
    </source>
</evidence>
<dbReference type="Pfam" id="PF03466">
    <property type="entry name" value="LysR_substrate"/>
    <property type="match status" value="1"/>
</dbReference>
<evidence type="ECO:0000313" key="7">
    <source>
        <dbReference type="Proteomes" id="UP000705983"/>
    </source>
</evidence>
<dbReference type="RefSeq" id="WP_187997059.1">
    <property type="nucleotide sequence ID" value="NZ_JACEXG010000006.1"/>
</dbReference>
<dbReference type="EMBL" id="JAFFJS010000006">
    <property type="protein sequence ID" value="MBM9433995.1"/>
    <property type="molecule type" value="Genomic_DNA"/>
</dbReference>
<keyword evidence="2" id="KW-0805">Transcription regulation</keyword>
<evidence type="ECO:0000259" key="5">
    <source>
        <dbReference type="PROSITE" id="PS50931"/>
    </source>
</evidence>
<dbReference type="SUPFAM" id="SSF46785">
    <property type="entry name" value="Winged helix' DNA-binding domain"/>
    <property type="match status" value="1"/>
</dbReference>
<accession>A0ABS2TH64</accession>
<reference evidence="7" key="1">
    <citation type="submission" date="2021-02" db="EMBL/GenBank/DDBJ databases">
        <title>Leucobacter sp. CX169.</title>
        <authorList>
            <person name="Cheng Y."/>
        </authorList>
    </citation>
    <scope>NUCLEOTIDE SEQUENCE [LARGE SCALE GENOMIC DNA]</scope>
    <source>
        <strain evidence="7">JY899</strain>
    </source>
</reference>
<dbReference type="Gene3D" id="1.10.10.10">
    <property type="entry name" value="Winged helix-like DNA-binding domain superfamily/Winged helix DNA-binding domain"/>
    <property type="match status" value="1"/>
</dbReference>
<proteinExistence type="inferred from homology"/>
<sequence>MLSDDYEWFLTLAEVEHPSDAAALLGIPQPTLSRRLAGLERRVGTRLFDRGGRSLRLNDRGRAMVPVLEDVVRSLIRGESDLGRLLDPETGRVRFGFMPSLGPWLAPRILRSFLSAHPRADVEISQATAEALISDLTKGELDVVLSAPEVMPAHVGDLEIVTVHRQSLAVVVPDGHRLAARESVDFADVAFEPFVAAPSGSTTRNILDRLAQSAGVAPRIVLESDSLATHAGLASTGVGIAVLPDDDPSLHVPGTVFLPLRTVEKREISIVWRPASLEVPIVASFIEEAMKEYGGVE</sequence>
<evidence type="ECO:0000256" key="1">
    <source>
        <dbReference type="ARBA" id="ARBA00009437"/>
    </source>
</evidence>
<feature type="domain" description="HTH lysR-type" evidence="5">
    <location>
        <begin position="1"/>
        <end position="58"/>
    </location>
</feature>
<evidence type="ECO:0000256" key="4">
    <source>
        <dbReference type="ARBA" id="ARBA00023163"/>
    </source>
</evidence>
<comment type="similarity">
    <text evidence="1">Belongs to the LysR transcriptional regulatory family.</text>
</comment>
<dbReference type="PANTHER" id="PTHR30346:SF28">
    <property type="entry name" value="HTH-TYPE TRANSCRIPTIONAL REGULATOR CYNR"/>
    <property type="match status" value="1"/>
</dbReference>
<dbReference type="InterPro" id="IPR000847">
    <property type="entry name" value="LysR_HTH_N"/>
</dbReference>
<dbReference type="InterPro" id="IPR036388">
    <property type="entry name" value="WH-like_DNA-bd_sf"/>
</dbReference>
<organism evidence="6 7">
    <name type="scientific">Flaviflexus equikiangi</name>
    <dbReference type="NCBI Taxonomy" id="2758573"/>
    <lineage>
        <taxon>Bacteria</taxon>
        <taxon>Bacillati</taxon>
        <taxon>Actinomycetota</taxon>
        <taxon>Actinomycetes</taxon>
        <taxon>Actinomycetales</taxon>
        <taxon>Actinomycetaceae</taxon>
        <taxon>Flaviflexus</taxon>
    </lineage>
</organism>
<gene>
    <name evidence="6" type="ORF">JVW63_09845</name>
</gene>
<dbReference type="Gene3D" id="3.40.190.290">
    <property type="match status" value="1"/>
</dbReference>
<dbReference type="InterPro" id="IPR005119">
    <property type="entry name" value="LysR_subst-bd"/>
</dbReference>
<protein>
    <submittedName>
        <fullName evidence="6">LysR family transcriptional regulator</fullName>
    </submittedName>
</protein>
<dbReference type="Pfam" id="PF00126">
    <property type="entry name" value="HTH_1"/>
    <property type="match status" value="1"/>
</dbReference>
<keyword evidence="4" id="KW-0804">Transcription</keyword>
<dbReference type="SUPFAM" id="SSF53850">
    <property type="entry name" value="Periplasmic binding protein-like II"/>
    <property type="match status" value="1"/>
</dbReference>
<evidence type="ECO:0000256" key="2">
    <source>
        <dbReference type="ARBA" id="ARBA00023015"/>
    </source>
</evidence>
<dbReference type="PROSITE" id="PS50931">
    <property type="entry name" value="HTH_LYSR"/>
    <property type="match status" value="1"/>
</dbReference>
<comment type="caution">
    <text evidence="6">The sequence shown here is derived from an EMBL/GenBank/DDBJ whole genome shotgun (WGS) entry which is preliminary data.</text>
</comment>
<keyword evidence="7" id="KW-1185">Reference proteome</keyword>
<keyword evidence="3" id="KW-0238">DNA-binding</keyword>
<name>A0ABS2TH64_9ACTO</name>
<dbReference type="PANTHER" id="PTHR30346">
    <property type="entry name" value="TRANSCRIPTIONAL DUAL REGULATOR HCAR-RELATED"/>
    <property type="match status" value="1"/>
</dbReference>
<dbReference type="InterPro" id="IPR036390">
    <property type="entry name" value="WH_DNA-bd_sf"/>
</dbReference>
<evidence type="ECO:0000313" key="6">
    <source>
        <dbReference type="EMBL" id="MBM9433995.1"/>
    </source>
</evidence>